<evidence type="ECO:0000256" key="8">
    <source>
        <dbReference type="PROSITE-ProRule" id="PRU01213"/>
    </source>
</evidence>
<dbReference type="PROSITE" id="PS00211">
    <property type="entry name" value="ABC_TRANSPORTER_1"/>
    <property type="match status" value="1"/>
</dbReference>
<protein>
    <submittedName>
        <fullName evidence="11">Molybdenum ABC transporter ATP-binding protein</fullName>
    </submittedName>
</protein>
<keyword evidence="2" id="KW-1003">Cell membrane</keyword>
<keyword evidence="8" id="KW-0500">Molybdenum</keyword>
<keyword evidence="12" id="KW-1185">Reference proteome</keyword>
<organism evidence="11 12">
    <name type="scientific">Pseudohoeflea coraliihabitans</name>
    <dbReference type="NCBI Taxonomy" id="2860393"/>
    <lineage>
        <taxon>Bacteria</taxon>
        <taxon>Pseudomonadati</taxon>
        <taxon>Pseudomonadota</taxon>
        <taxon>Alphaproteobacteria</taxon>
        <taxon>Hyphomicrobiales</taxon>
        <taxon>Rhizobiaceae</taxon>
        <taxon>Pseudohoeflea</taxon>
    </lineage>
</organism>
<dbReference type="NCBIfam" id="TIGR02142">
    <property type="entry name" value="modC_ABC"/>
    <property type="match status" value="1"/>
</dbReference>
<dbReference type="InterPro" id="IPR011868">
    <property type="entry name" value="ModC_ABC_ATP-bd"/>
</dbReference>
<dbReference type="GO" id="GO:0005524">
    <property type="term" value="F:ATP binding"/>
    <property type="evidence" value="ECO:0007669"/>
    <property type="project" value="UniProtKB-KW"/>
</dbReference>
<dbReference type="RefSeq" id="WP_219158172.1">
    <property type="nucleotide sequence ID" value="NZ_JAHWQX010000001.1"/>
</dbReference>
<evidence type="ECO:0000256" key="5">
    <source>
        <dbReference type="ARBA" id="ARBA00022840"/>
    </source>
</evidence>
<name>A0ABS6WKK1_9HYPH</name>
<evidence type="ECO:0000256" key="7">
    <source>
        <dbReference type="ARBA" id="ARBA00023136"/>
    </source>
</evidence>
<dbReference type="EMBL" id="JAHWQX010000001">
    <property type="protein sequence ID" value="MBW3096183.1"/>
    <property type="molecule type" value="Genomic_DNA"/>
</dbReference>
<dbReference type="InterPro" id="IPR003593">
    <property type="entry name" value="AAA+_ATPase"/>
</dbReference>
<evidence type="ECO:0000256" key="1">
    <source>
        <dbReference type="ARBA" id="ARBA00005417"/>
    </source>
</evidence>
<dbReference type="Proteomes" id="UP001430804">
    <property type="component" value="Unassembled WGS sequence"/>
</dbReference>
<evidence type="ECO:0000259" key="9">
    <source>
        <dbReference type="PROSITE" id="PS50893"/>
    </source>
</evidence>
<dbReference type="SMART" id="SM00382">
    <property type="entry name" value="AAA"/>
    <property type="match status" value="1"/>
</dbReference>
<feature type="domain" description="Mop" evidence="10">
    <location>
        <begin position="296"/>
        <end position="366"/>
    </location>
</feature>
<dbReference type="InterPro" id="IPR004606">
    <property type="entry name" value="Mop_domain"/>
</dbReference>
<dbReference type="InterPro" id="IPR005116">
    <property type="entry name" value="Transp-assoc_OB_typ1"/>
</dbReference>
<dbReference type="Pfam" id="PF03459">
    <property type="entry name" value="TOBE"/>
    <property type="match status" value="1"/>
</dbReference>
<dbReference type="PANTHER" id="PTHR43514">
    <property type="entry name" value="ABC TRANSPORTER I FAMILY MEMBER 10"/>
    <property type="match status" value="1"/>
</dbReference>
<comment type="similarity">
    <text evidence="1">Belongs to the ABC transporter superfamily.</text>
</comment>
<sequence>MSGDIIEAAFEDRFERFTLNAAFTAPNRGITALFGPSGCGKTTVLRCLAGLERVRNGRCRIGGETWQTPDTFIPPHRRAIGYVFQEPSLFPHLTVRGNLLFARRGQPPAGAAETAAFDDLVSLLRLEPLIDRNPERLSGGERQRVALARALLSRPRVLLMDEPLSALDQEAREEILPFLERLHRTLDIPVIYVTHDLQEIERLADWLVLLERGRVIASAPLDRVLGDPALPLARRRDASVALDAQLAGFDAAYGLLELRIAGATLRVPGTPPDPAGPLRLRIRASDVSIALAPPGPSSILNILPATIVSAQPQGATDMLVVLQLGAAGEEGTRLLARITRRSWETLGLALGQPVQAQIKGAALAFA</sequence>
<dbReference type="InterPro" id="IPR003439">
    <property type="entry name" value="ABC_transporter-like_ATP-bd"/>
</dbReference>
<evidence type="ECO:0000313" key="11">
    <source>
        <dbReference type="EMBL" id="MBW3096183.1"/>
    </source>
</evidence>
<evidence type="ECO:0000256" key="3">
    <source>
        <dbReference type="ARBA" id="ARBA00022519"/>
    </source>
</evidence>
<evidence type="ECO:0000313" key="12">
    <source>
        <dbReference type="Proteomes" id="UP001430804"/>
    </source>
</evidence>
<evidence type="ECO:0000256" key="4">
    <source>
        <dbReference type="ARBA" id="ARBA00022741"/>
    </source>
</evidence>
<evidence type="ECO:0000256" key="6">
    <source>
        <dbReference type="ARBA" id="ARBA00022967"/>
    </source>
</evidence>
<dbReference type="InterPro" id="IPR017871">
    <property type="entry name" value="ABC_transporter-like_CS"/>
</dbReference>
<dbReference type="InterPro" id="IPR050334">
    <property type="entry name" value="Molybdenum_import_ModC"/>
</dbReference>
<reference evidence="11" key="1">
    <citation type="submission" date="2021-07" db="EMBL/GenBank/DDBJ databases">
        <title>Pseudohoeflea marina sp. nov. a polyhydroxyalcanoate-producing bacterium.</title>
        <authorList>
            <person name="Zheng W."/>
            <person name="Yu S."/>
            <person name="Huang Y."/>
        </authorList>
    </citation>
    <scope>NUCLEOTIDE SEQUENCE</scope>
    <source>
        <strain evidence="11">DP4N28-3</strain>
    </source>
</reference>
<evidence type="ECO:0000256" key="2">
    <source>
        <dbReference type="ARBA" id="ARBA00022475"/>
    </source>
</evidence>
<keyword evidence="3" id="KW-0997">Cell inner membrane</keyword>
<proteinExistence type="inferred from homology"/>
<dbReference type="PANTHER" id="PTHR43514:SF10">
    <property type="entry name" value="MOLYBDENUM IMPORT ATP-BINDING PROTEIN MODC 2"/>
    <property type="match status" value="1"/>
</dbReference>
<dbReference type="PROSITE" id="PS51866">
    <property type="entry name" value="MOP"/>
    <property type="match status" value="1"/>
</dbReference>
<evidence type="ECO:0000259" key="10">
    <source>
        <dbReference type="PROSITE" id="PS51866"/>
    </source>
</evidence>
<dbReference type="Pfam" id="PF00005">
    <property type="entry name" value="ABC_tran"/>
    <property type="match status" value="1"/>
</dbReference>
<keyword evidence="5 11" id="KW-0067">ATP-binding</keyword>
<keyword evidence="4" id="KW-0547">Nucleotide-binding</keyword>
<accession>A0ABS6WKK1</accession>
<dbReference type="PROSITE" id="PS50893">
    <property type="entry name" value="ABC_TRANSPORTER_2"/>
    <property type="match status" value="1"/>
</dbReference>
<comment type="caution">
    <text evidence="11">The sequence shown here is derived from an EMBL/GenBank/DDBJ whole genome shotgun (WGS) entry which is preliminary data.</text>
</comment>
<feature type="domain" description="ABC transporter" evidence="9">
    <location>
        <begin position="1"/>
        <end position="237"/>
    </location>
</feature>
<keyword evidence="7" id="KW-0472">Membrane</keyword>
<keyword evidence="6" id="KW-1278">Translocase</keyword>
<gene>
    <name evidence="11" type="primary">modC</name>
    <name evidence="11" type="ORF">KY465_02690</name>
</gene>